<sequence>MVDRLYLITFLFFKYQKTLGIKNTKSEKREHRNKGIIFNHHKTLIQIIANQLLNGSLFLTRAIESQKRKA</sequence>
<evidence type="ECO:0000313" key="2">
    <source>
        <dbReference type="Proteomes" id="UP000095229"/>
    </source>
</evidence>
<name>A0A1E5JTC7_9GAMM</name>
<dbReference type="AlphaFoldDB" id="A0A1E5JTC7"/>
<dbReference type="EMBL" id="LSOG01000051">
    <property type="protein sequence ID" value="OEH47298.1"/>
    <property type="molecule type" value="Genomic_DNA"/>
</dbReference>
<keyword evidence="2" id="KW-1185">Reference proteome</keyword>
<organism evidence="1 2">
    <name type="scientific">Legionella parisiensis</name>
    <dbReference type="NCBI Taxonomy" id="45071"/>
    <lineage>
        <taxon>Bacteria</taxon>
        <taxon>Pseudomonadati</taxon>
        <taxon>Pseudomonadota</taxon>
        <taxon>Gammaproteobacteria</taxon>
        <taxon>Legionellales</taxon>
        <taxon>Legionellaceae</taxon>
        <taxon>Legionella</taxon>
    </lineage>
</organism>
<gene>
    <name evidence="1" type="ORF">lpari_01780</name>
</gene>
<dbReference type="PATRIC" id="fig|45071.7.peg.1907"/>
<protein>
    <submittedName>
        <fullName evidence="1">Uncharacterized protein</fullName>
    </submittedName>
</protein>
<proteinExistence type="predicted"/>
<dbReference type="Proteomes" id="UP000095229">
    <property type="component" value="Unassembled WGS sequence"/>
</dbReference>
<reference evidence="1 2" key="1">
    <citation type="submission" date="2016-02" db="EMBL/GenBank/DDBJ databases">
        <title>Secondary metabolites in Legionella.</title>
        <authorList>
            <person name="Tobias N.J."/>
            <person name="Bode H.B."/>
        </authorList>
    </citation>
    <scope>NUCLEOTIDE SEQUENCE [LARGE SCALE GENOMIC DNA]</scope>
    <source>
        <strain evidence="1 2">DSM 19216</strain>
    </source>
</reference>
<evidence type="ECO:0000313" key="1">
    <source>
        <dbReference type="EMBL" id="OEH47298.1"/>
    </source>
</evidence>
<accession>A0A1E5JTC7</accession>
<comment type="caution">
    <text evidence="1">The sequence shown here is derived from an EMBL/GenBank/DDBJ whole genome shotgun (WGS) entry which is preliminary data.</text>
</comment>